<evidence type="ECO:0000313" key="3">
    <source>
        <dbReference type="Proteomes" id="UP000295681"/>
    </source>
</evidence>
<dbReference type="AlphaFoldDB" id="A0A4R5NAM9"/>
<comment type="caution">
    <text evidence="2">The sequence shown here is derived from an EMBL/GenBank/DDBJ whole genome shotgun (WGS) entry which is preliminary data.</text>
</comment>
<dbReference type="SUPFAM" id="SSF52540">
    <property type="entry name" value="P-loop containing nucleoside triphosphate hydrolases"/>
    <property type="match status" value="1"/>
</dbReference>
<proteinExistence type="predicted"/>
<feature type="domain" description="Schlafen group 3-like DNA/RNA helicase" evidence="1">
    <location>
        <begin position="43"/>
        <end position="390"/>
    </location>
</feature>
<dbReference type="Proteomes" id="UP000295681">
    <property type="component" value="Unassembled WGS sequence"/>
</dbReference>
<dbReference type="Gene3D" id="3.40.50.300">
    <property type="entry name" value="P-loop containing nucleotide triphosphate hydrolases"/>
    <property type="match status" value="1"/>
</dbReference>
<dbReference type="Pfam" id="PF09848">
    <property type="entry name" value="SLFN-g3_helicase"/>
    <property type="match status" value="1"/>
</dbReference>
<evidence type="ECO:0000259" key="1">
    <source>
        <dbReference type="Pfam" id="PF09848"/>
    </source>
</evidence>
<dbReference type="InterPro" id="IPR027417">
    <property type="entry name" value="P-loop_NTPase"/>
</dbReference>
<keyword evidence="3" id="KW-1185">Reference proteome</keyword>
<dbReference type="RefSeq" id="WP_010007194.1">
    <property type="nucleotide sequence ID" value="NZ_JAGYGP010000001.1"/>
</dbReference>
<gene>
    <name evidence="2" type="ORF">C5L23_001021</name>
</gene>
<protein>
    <recommendedName>
        <fullName evidence="1">Schlafen group 3-like DNA/RNA helicase domain-containing protein</fullName>
    </recommendedName>
</protein>
<sequence>MTRKDLTLKKFNVDQLTDQQSTQLDQIETFINHHLQDTQSTHAVGVISGEAGTGKSVILTKLFQKIQQGRQDTTSPYFRTNNVFTVNHPELLKVYQELAATLPALRKKDYVRPTSLINQAHKQRQKYDVVVIDEGHLLLSKPEPYIKFTQQNQLDEIIKLAKVVIVVFDFKQVMQTKMYWDQHLLNQILAPYHTRYFNLTMQYRMQAPASVMNWVNALSDGNILPLPSETGRYDLRIYRRAIDMYQQIQDCDKRVGLSRIVATTGFVRKNQNEHHVYMDDFDLPWDEYDIQPTPWAQRPASIHEVGSIYTVQGFDLNYVGVILGPPFEYDAQHDCMIVNPNKVTHTEIYKKRPDLTHPEKIAWVKQRLMFNVIDVLLKRGIYGLYITAADEKLRQRLLLAQDKKQ</sequence>
<accession>A0A4R5NAM9</accession>
<organism evidence="2 3">
    <name type="scientific">Leuconostoc fallax</name>
    <dbReference type="NCBI Taxonomy" id="1251"/>
    <lineage>
        <taxon>Bacteria</taxon>
        <taxon>Bacillati</taxon>
        <taxon>Bacillota</taxon>
        <taxon>Bacilli</taxon>
        <taxon>Lactobacillales</taxon>
        <taxon>Lactobacillaceae</taxon>
        <taxon>Leuconostoc</taxon>
    </lineage>
</organism>
<reference evidence="2 3" key="1">
    <citation type="journal article" date="2019" name="Appl. Microbiol. Biotechnol.">
        <title>Uncovering carbohydrate metabolism through a genotype-phenotype association study of 56 lactic acid bacteria genomes.</title>
        <authorList>
            <person name="Buron-Moles G."/>
            <person name="Chailyan A."/>
            <person name="Dolejs I."/>
            <person name="Forster J."/>
            <person name="Miks M.H."/>
        </authorList>
    </citation>
    <scope>NUCLEOTIDE SEQUENCE [LARGE SCALE GENOMIC DNA]</scope>
    <source>
        <strain evidence="2 3">ATCC 700006</strain>
    </source>
</reference>
<evidence type="ECO:0000313" key="2">
    <source>
        <dbReference type="EMBL" id="TDG69559.1"/>
    </source>
</evidence>
<dbReference type="InterPro" id="IPR018647">
    <property type="entry name" value="SLFN_3-like_DNA/RNA_helicase"/>
</dbReference>
<name>A0A4R5NAM9_9LACO</name>
<dbReference type="EMBL" id="PUFI01000005">
    <property type="protein sequence ID" value="TDG69559.1"/>
    <property type="molecule type" value="Genomic_DNA"/>
</dbReference>
<dbReference type="STRING" id="907931.GCA_000165675_01358"/>